<evidence type="ECO:0000313" key="4">
    <source>
        <dbReference type="Proteomes" id="UP000189935"/>
    </source>
</evidence>
<sequence>MNHPSTPSHRLRIVDAHVHFYDSDVNRHGFLHQKDDVYEALVGDYSSLPKIYLLDGYLKQSQSCQVDGIIWHEYLSDDALKEARWAQHLAQASAVPLAMVALVDFLAPRLEERLEVYRSLPNVTAVREHLGWDGANPLKRFAKRSDLLSDPAWQRGIAHLRDHDLKCGLEVFAPQLPDLLKVVRLYPDIGFTLAVLAWPLDLGPQGFAQWKQDLSELCRCDNVCADISAIECIFGMGWTLAQVSPWVKALIEMFGPNRCMFGSHLPIANLSYGFEPLYDAYQQMVAGFSENERDQMFRGVAMDWFRVR</sequence>
<dbReference type="OrthoDB" id="9787654at2"/>
<protein>
    <submittedName>
        <fullName evidence="3">Predicted metal-dependent hydrolase, TIM-barrel fold</fullName>
    </submittedName>
</protein>
<dbReference type="AlphaFoldDB" id="A0A1M6Y1D7"/>
<feature type="domain" description="Amidohydrolase-related" evidence="2">
    <location>
        <begin position="14"/>
        <end position="306"/>
    </location>
</feature>
<accession>A0A1M6Y1D7</accession>
<dbReference type="GO" id="GO:0016787">
    <property type="term" value="F:hydrolase activity"/>
    <property type="evidence" value="ECO:0007669"/>
    <property type="project" value="UniProtKB-KW"/>
</dbReference>
<dbReference type="RefSeq" id="WP_079542449.1">
    <property type="nucleotide sequence ID" value="NZ_LT670844.1"/>
</dbReference>
<dbReference type="Proteomes" id="UP000189935">
    <property type="component" value="Chromosome I"/>
</dbReference>
<dbReference type="Gene3D" id="3.20.20.140">
    <property type="entry name" value="Metal-dependent hydrolases"/>
    <property type="match status" value="1"/>
</dbReference>
<proteinExistence type="inferred from homology"/>
<evidence type="ECO:0000256" key="1">
    <source>
        <dbReference type="ARBA" id="ARBA00038310"/>
    </source>
</evidence>
<dbReference type="SUPFAM" id="SSF51556">
    <property type="entry name" value="Metallo-dependent hydrolases"/>
    <property type="match status" value="1"/>
</dbReference>
<keyword evidence="3" id="KW-0378">Hydrolase</keyword>
<gene>
    <name evidence="3" type="ORF">SAMN05444159_5046</name>
</gene>
<dbReference type="PANTHER" id="PTHR43569:SF1">
    <property type="entry name" value="BLL3371 PROTEIN"/>
    <property type="match status" value="1"/>
</dbReference>
<dbReference type="PANTHER" id="PTHR43569">
    <property type="entry name" value="AMIDOHYDROLASE"/>
    <property type="match status" value="1"/>
</dbReference>
<evidence type="ECO:0000259" key="2">
    <source>
        <dbReference type="Pfam" id="PF04909"/>
    </source>
</evidence>
<dbReference type="InterPro" id="IPR052350">
    <property type="entry name" value="Metallo-dep_Lactonases"/>
</dbReference>
<dbReference type="Pfam" id="PF04909">
    <property type="entry name" value="Amidohydro_2"/>
    <property type="match status" value="1"/>
</dbReference>
<dbReference type="InterPro" id="IPR006680">
    <property type="entry name" value="Amidohydro-rel"/>
</dbReference>
<reference evidence="3 4" key="1">
    <citation type="submission" date="2016-11" db="EMBL/GenBank/DDBJ databases">
        <authorList>
            <person name="Jaros S."/>
            <person name="Januszkiewicz K."/>
            <person name="Wedrychowicz H."/>
        </authorList>
    </citation>
    <scope>NUCLEOTIDE SEQUENCE [LARGE SCALE GENOMIC DNA]</scope>
    <source>
        <strain evidence="3 4">GAS499</strain>
    </source>
</reference>
<dbReference type="EMBL" id="LT670844">
    <property type="protein sequence ID" value="SHL12040.1"/>
    <property type="molecule type" value="Genomic_DNA"/>
</dbReference>
<comment type="similarity">
    <text evidence="1">Belongs to the metallo-dependent hydrolases superfamily.</text>
</comment>
<evidence type="ECO:0000313" key="3">
    <source>
        <dbReference type="EMBL" id="SHL12040.1"/>
    </source>
</evidence>
<dbReference type="InterPro" id="IPR032466">
    <property type="entry name" value="Metal_Hydrolase"/>
</dbReference>
<name>A0A1M6Y1D7_9BRAD</name>
<organism evidence="3 4">
    <name type="scientific">Bradyrhizobium lablabi</name>
    <dbReference type="NCBI Taxonomy" id="722472"/>
    <lineage>
        <taxon>Bacteria</taxon>
        <taxon>Pseudomonadati</taxon>
        <taxon>Pseudomonadota</taxon>
        <taxon>Alphaproteobacteria</taxon>
        <taxon>Hyphomicrobiales</taxon>
        <taxon>Nitrobacteraceae</taxon>
        <taxon>Bradyrhizobium</taxon>
    </lineage>
</organism>